<dbReference type="EMBL" id="CP158165">
    <property type="protein sequence ID" value="XBV27680.1"/>
    <property type="molecule type" value="Genomic_DNA"/>
</dbReference>
<protein>
    <recommendedName>
        <fullName evidence="3">XRE family transcriptional regulator</fullName>
    </recommendedName>
</protein>
<dbReference type="AlphaFoldDB" id="A0AAU7TM42"/>
<gene>
    <name evidence="2" type="ORF">ABN611_14920</name>
</gene>
<organism evidence="2">
    <name type="scientific">Kribbella sp. HUAS MG21</name>
    <dbReference type="NCBI Taxonomy" id="3160966"/>
    <lineage>
        <taxon>Bacteria</taxon>
        <taxon>Bacillati</taxon>
        <taxon>Actinomycetota</taxon>
        <taxon>Actinomycetes</taxon>
        <taxon>Propionibacteriales</taxon>
        <taxon>Kribbellaceae</taxon>
        <taxon>Kribbella</taxon>
    </lineage>
</organism>
<evidence type="ECO:0008006" key="3">
    <source>
        <dbReference type="Google" id="ProtNLM"/>
    </source>
</evidence>
<feature type="compositionally biased region" description="Low complexity" evidence="1">
    <location>
        <begin position="90"/>
        <end position="105"/>
    </location>
</feature>
<evidence type="ECO:0000256" key="1">
    <source>
        <dbReference type="SAM" id="MobiDB-lite"/>
    </source>
</evidence>
<name>A0AAU7TM42_9ACTN</name>
<reference evidence="2" key="1">
    <citation type="submission" date="2024-06" db="EMBL/GenBank/DDBJ databases">
        <title>Kribbella sp. strain HUAS MG21 genome sequences.</title>
        <authorList>
            <person name="Mo P."/>
        </authorList>
    </citation>
    <scope>NUCLEOTIDE SEQUENCE</scope>
    <source>
        <strain evidence="2">HUAS MG21</strain>
    </source>
</reference>
<feature type="region of interest" description="Disordered" evidence="1">
    <location>
        <begin position="78"/>
        <end position="111"/>
    </location>
</feature>
<dbReference type="GO" id="GO:0003677">
    <property type="term" value="F:DNA binding"/>
    <property type="evidence" value="ECO:0007669"/>
    <property type="project" value="InterPro"/>
</dbReference>
<dbReference type="RefSeq" id="WP_350280463.1">
    <property type="nucleotide sequence ID" value="NZ_CP158165.1"/>
</dbReference>
<accession>A0AAU7TM42</accession>
<evidence type="ECO:0000313" key="2">
    <source>
        <dbReference type="EMBL" id="XBV27680.1"/>
    </source>
</evidence>
<dbReference type="Gene3D" id="1.10.260.40">
    <property type="entry name" value="lambda repressor-like DNA-binding domains"/>
    <property type="match status" value="1"/>
</dbReference>
<proteinExistence type="predicted"/>
<sequence length="486" mass="53295">MDVVDLWTGRRASALRAALRMSNEAFAGRLGAGVRTVANWEANPDMVLSPGMQEVLDAALKDADEAVQRRFGMLLAAQERQDSPSASEGPSQPARSSARPSADSAVEASQTQWRQVRQHLIESGIGLAARTADLYDPALRVDDVPALSPAGWLPGQPIPLDRLVLEWDDSPRKPRITGVEAEARPTLPLRAPGHAFTRYTAAIRYLRKPALFENRHSYRLTEVEWAEDAGRMKFGLATFFDKLDVSEVLAHEAAEAELAGNLAWSHLPFRGLLADPFDLSTRIVNPGISTLTIRRNTADGSGTFFLLRRDPTQVTNGRHYSLLPAGEFQPASISPESISTDLDIWRNMVREYAEEMLGQPEHDGSSGVPVDYDVWPFYRDMTAARAAGRVRPYALGVILDALSLNSSIATVTVIDNTTFDDLFRDLVATNPEGEVVLSLDDNKSIHGLPFTEETVKRLTTREPLGQTSAACLALAWRHHAALLAAT</sequence>
<dbReference type="InterPro" id="IPR010982">
    <property type="entry name" value="Lambda_DNA-bd_dom_sf"/>
</dbReference>